<dbReference type="InterPro" id="IPR017452">
    <property type="entry name" value="GPCR_Rhodpsn_7TM"/>
</dbReference>
<keyword evidence="5 9" id="KW-0297">G-protein coupled receptor</keyword>
<keyword evidence="2" id="KW-1003">Cell membrane</keyword>
<dbReference type="RefSeq" id="XP_031564837.1">
    <property type="nucleotide sequence ID" value="XM_031708977.1"/>
</dbReference>
<dbReference type="PANTHER" id="PTHR24247">
    <property type="entry name" value="5-HYDROXYTRYPTAMINE RECEPTOR"/>
    <property type="match status" value="1"/>
</dbReference>
<keyword evidence="8 9" id="KW-0807">Transducer</keyword>
<keyword evidence="4 10" id="KW-1133">Transmembrane helix</keyword>
<evidence type="ECO:0000256" key="1">
    <source>
        <dbReference type="ARBA" id="ARBA00004651"/>
    </source>
</evidence>
<name>A0A6P8I8F4_ACTTE</name>
<evidence type="ECO:0000313" key="17">
    <source>
        <dbReference type="RefSeq" id="XP_031564842.1"/>
    </source>
</evidence>
<sequence length="374" mass="42598">MSVMNLTEDQKSLYALPQGNKSGIFTFCRPTSEVNVLIAVHSVLIFVIVAINSIIICTFAKNRKIRTVTNYFFASLAVSDTLVGCVSIPMWIYMFVFPLHNNCSLPGVRFMEVYRFMDIFSALSSTAHLMAISCERSLAITRPLWHRACSKNFFYALLVIAWLYGLITSGLIVADFSKFWIRYRAIAVFVAGFCVPLITIIILYAMTYKSVKSYVQRRRSNSAGNLQKYIHREKRTAVTVAFVLVAFILAWLPFFVVSLVATFCMTCGKAIFGFTPVINFVKVLHYCNSAINPFIYTFRNATWKRAFLRVVLPCMKIPDEKLIRAQWQSTVRGSGITKKSLSGTTFERKSRNQSSDVRNENYKCRISLFSLKPK</sequence>
<dbReference type="RefSeq" id="XP_031564839.1">
    <property type="nucleotide sequence ID" value="XM_031708979.1"/>
</dbReference>
<dbReference type="PANTHER" id="PTHR24247:SF202">
    <property type="entry name" value="5-HYDROXYTRYPTAMINE RECEPTOR 1"/>
    <property type="match status" value="1"/>
</dbReference>
<evidence type="ECO:0000256" key="9">
    <source>
        <dbReference type="RuleBase" id="RU000688"/>
    </source>
</evidence>
<keyword evidence="7 9" id="KW-0675">Receptor</keyword>
<evidence type="ECO:0000313" key="13">
    <source>
        <dbReference type="RefSeq" id="XP_031564837.1"/>
    </source>
</evidence>
<dbReference type="GO" id="GO:0030594">
    <property type="term" value="F:neurotransmitter receptor activity"/>
    <property type="evidence" value="ECO:0007669"/>
    <property type="project" value="TreeGrafter"/>
</dbReference>
<evidence type="ECO:0000313" key="14">
    <source>
        <dbReference type="RefSeq" id="XP_031564838.1"/>
    </source>
</evidence>
<feature type="transmembrane region" description="Helical" evidence="10">
    <location>
        <begin position="71"/>
        <end position="93"/>
    </location>
</feature>
<evidence type="ECO:0000256" key="10">
    <source>
        <dbReference type="SAM" id="Phobius"/>
    </source>
</evidence>
<evidence type="ECO:0000256" key="7">
    <source>
        <dbReference type="ARBA" id="ARBA00023170"/>
    </source>
</evidence>
<dbReference type="PROSITE" id="PS50262">
    <property type="entry name" value="G_PROTEIN_RECEP_F1_2"/>
    <property type="match status" value="1"/>
</dbReference>
<feature type="transmembrane region" description="Helical" evidence="10">
    <location>
        <begin position="186"/>
        <end position="208"/>
    </location>
</feature>
<dbReference type="Proteomes" id="UP000515163">
    <property type="component" value="Unplaced"/>
</dbReference>
<dbReference type="GO" id="GO:0007268">
    <property type="term" value="P:chemical synaptic transmission"/>
    <property type="evidence" value="ECO:0007669"/>
    <property type="project" value="TreeGrafter"/>
</dbReference>
<dbReference type="KEGG" id="aten:116300175"/>
<dbReference type="AlphaFoldDB" id="A0A6P8I8F4"/>
<dbReference type="PRINTS" id="PR00237">
    <property type="entry name" value="GPCRRHODOPSN"/>
</dbReference>
<evidence type="ECO:0000256" key="5">
    <source>
        <dbReference type="ARBA" id="ARBA00023040"/>
    </source>
</evidence>
<keyword evidence="12" id="KW-1185">Reference proteome</keyword>
<evidence type="ECO:0000313" key="18">
    <source>
        <dbReference type="RefSeq" id="XP_031564843.1"/>
    </source>
</evidence>
<evidence type="ECO:0000259" key="11">
    <source>
        <dbReference type="PROSITE" id="PS50262"/>
    </source>
</evidence>
<feature type="transmembrane region" description="Helical" evidence="10">
    <location>
        <begin position="113"/>
        <end position="132"/>
    </location>
</feature>
<dbReference type="RefSeq" id="XP_031564843.1">
    <property type="nucleotide sequence ID" value="XM_031708983.1"/>
</dbReference>
<accession>A0A6P8I8F4</accession>
<dbReference type="Pfam" id="PF00001">
    <property type="entry name" value="7tm_1"/>
    <property type="match status" value="1"/>
</dbReference>
<evidence type="ECO:0000313" key="15">
    <source>
        <dbReference type="RefSeq" id="XP_031564839.1"/>
    </source>
</evidence>
<evidence type="ECO:0000256" key="2">
    <source>
        <dbReference type="ARBA" id="ARBA00022475"/>
    </source>
</evidence>
<dbReference type="Gene3D" id="1.20.1070.10">
    <property type="entry name" value="Rhodopsin 7-helix transmembrane proteins"/>
    <property type="match status" value="1"/>
</dbReference>
<dbReference type="GO" id="GO:0005886">
    <property type="term" value="C:plasma membrane"/>
    <property type="evidence" value="ECO:0007669"/>
    <property type="project" value="UniProtKB-SubCell"/>
</dbReference>
<evidence type="ECO:0000256" key="3">
    <source>
        <dbReference type="ARBA" id="ARBA00022692"/>
    </source>
</evidence>
<evidence type="ECO:0000256" key="6">
    <source>
        <dbReference type="ARBA" id="ARBA00023136"/>
    </source>
</evidence>
<dbReference type="RefSeq" id="XP_031564838.1">
    <property type="nucleotide sequence ID" value="XM_031708978.1"/>
</dbReference>
<evidence type="ECO:0000313" key="12">
    <source>
        <dbReference type="Proteomes" id="UP000515163"/>
    </source>
</evidence>
<proteinExistence type="inferred from homology"/>
<feature type="transmembrane region" description="Helical" evidence="10">
    <location>
        <begin position="36"/>
        <end position="59"/>
    </location>
</feature>
<comment type="subcellular location">
    <subcellularLocation>
        <location evidence="1">Cell membrane</location>
        <topology evidence="1">Multi-pass membrane protein</topology>
    </subcellularLocation>
</comment>
<keyword evidence="3 9" id="KW-0812">Transmembrane</keyword>
<dbReference type="GO" id="GO:0045202">
    <property type="term" value="C:synapse"/>
    <property type="evidence" value="ECO:0007669"/>
    <property type="project" value="GOC"/>
</dbReference>
<feature type="transmembrane region" description="Helical" evidence="10">
    <location>
        <begin position="237"/>
        <end position="261"/>
    </location>
</feature>
<feature type="transmembrane region" description="Helical" evidence="10">
    <location>
        <begin position="153"/>
        <end position="174"/>
    </location>
</feature>
<keyword evidence="6 10" id="KW-0472">Membrane</keyword>
<dbReference type="OrthoDB" id="9445642at2759"/>
<gene>
    <name evidence="13 14 15 16 17 18" type="primary">LOC116300175</name>
</gene>
<dbReference type="SUPFAM" id="SSF81321">
    <property type="entry name" value="Family A G protein-coupled receptor-like"/>
    <property type="match status" value="1"/>
</dbReference>
<dbReference type="RefSeq" id="XP_031564842.1">
    <property type="nucleotide sequence ID" value="XM_031708982.1"/>
</dbReference>
<dbReference type="InterPro" id="IPR000276">
    <property type="entry name" value="GPCR_Rhodpsn"/>
</dbReference>
<evidence type="ECO:0000313" key="16">
    <source>
        <dbReference type="RefSeq" id="XP_031564841.1"/>
    </source>
</evidence>
<organism evidence="12 15">
    <name type="scientific">Actinia tenebrosa</name>
    <name type="common">Australian red waratah sea anemone</name>
    <dbReference type="NCBI Taxonomy" id="6105"/>
    <lineage>
        <taxon>Eukaryota</taxon>
        <taxon>Metazoa</taxon>
        <taxon>Cnidaria</taxon>
        <taxon>Anthozoa</taxon>
        <taxon>Hexacorallia</taxon>
        <taxon>Actiniaria</taxon>
        <taxon>Actiniidae</taxon>
        <taxon>Actinia</taxon>
    </lineage>
</organism>
<dbReference type="GO" id="GO:0030425">
    <property type="term" value="C:dendrite"/>
    <property type="evidence" value="ECO:0007669"/>
    <property type="project" value="TreeGrafter"/>
</dbReference>
<dbReference type="GeneID" id="116300175"/>
<comment type="similarity">
    <text evidence="9">Belongs to the G-protein coupled receptor 1 family.</text>
</comment>
<reference evidence="13 14" key="1">
    <citation type="submission" date="2025-04" db="UniProtKB">
        <authorList>
            <consortium name="RefSeq"/>
        </authorList>
    </citation>
    <scope>IDENTIFICATION</scope>
    <source>
        <tissue evidence="13 14">Tentacle</tissue>
    </source>
</reference>
<evidence type="ECO:0000256" key="8">
    <source>
        <dbReference type="ARBA" id="ARBA00023224"/>
    </source>
</evidence>
<protein>
    <submittedName>
        <fullName evidence="13 14">Dopamine receptor 2-like isoform X1</fullName>
    </submittedName>
</protein>
<evidence type="ECO:0000256" key="4">
    <source>
        <dbReference type="ARBA" id="ARBA00022989"/>
    </source>
</evidence>
<dbReference type="GO" id="GO:0007187">
    <property type="term" value="P:G protein-coupled receptor signaling pathway, coupled to cyclic nucleotide second messenger"/>
    <property type="evidence" value="ECO:0007669"/>
    <property type="project" value="TreeGrafter"/>
</dbReference>
<dbReference type="PROSITE" id="PS00237">
    <property type="entry name" value="G_PROTEIN_RECEP_F1_1"/>
    <property type="match status" value="1"/>
</dbReference>
<dbReference type="GO" id="GO:0004993">
    <property type="term" value="F:G protein-coupled serotonin receptor activity"/>
    <property type="evidence" value="ECO:0007669"/>
    <property type="project" value="TreeGrafter"/>
</dbReference>
<feature type="domain" description="G-protein coupled receptors family 1 profile" evidence="11">
    <location>
        <begin position="51"/>
        <end position="296"/>
    </location>
</feature>
<dbReference type="RefSeq" id="XP_031564841.1">
    <property type="nucleotide sequence ID" value="XM_031708981.1"/>
</dbReference>